<dbReference type="Proteomes" id="UP000011115">
    <property type="component" value="Unassembled WGS sequence"/>
</dbReference>
<proteinExistence type="predicted"/>
<dbReference type="AlphaFoldDB" id="M1DLN8"/>
<feature type="region of interest" description="Disordered" evidence="1">
    <location>
        <begin position="31"/>
        <end position="57"/>
    </location>
</feature>
<reference evidence="2" key="2">
    <citation type="submission" date="2015-06" db="UniProtKB">
        <authorList>
            <consortium name="EnsemblPlants"/>
        </authorList>
    </citation>
    <scope>IDENTIFICATION</scope>
    <source>
        <strain evidence="2">DM1-3 516 R44</strain>
    </source>
</reference>
<dbReference type="HOGENOM" id="CLU_029307_5_0_1"/>
<evidence type="ECO:0000313" key="2">
    <source>
        <dbReference type="EnsemblPlants" id="PGSC0003DMT400090997"/>
    </source>
</evidence>
<evidence type="ECO:0008006" key="4">
    <source>
        <dbReference type="Google" id="ProtNLM"/>
    </source>
</evidence>
<dbReference type="Gramene" id="PGSC0003DMT400090997">
    <property type="protein sequence ID" value="PGSC0003DMT400090997"/>
    <property type="gene ID" value="PGSC0003DMG400040568"/>
</dbReference>
<evidence type="ECO:0000313" key="3">
    <source>
        <dbReference type="Proteomes" id="UP000011115"/>
    </source>
</evidence>
<keyword evidence="3" id="KW-1185">Reference proteome</keyword>
<dbReference type="EnsemblPlants" id="PGSC0003DMT400090997">
    <property type="protein sequence ID" value="PGSC0003DMT400090997"/>
    <property type="gene ID" value="PGSC0003DMG400040568"/>
</dbReference>
<reference evidence="3" key="1">
    <citation type="journal article" date="2011" name="Nature">
        <title>Genome sequence and analysis of the tuber crop potato.</title>
        <authorList>
            <consortium name="The Potato Genome Sequencing Consortium"/>
        </authorList>
    </citation>
    <scope>NUCLEOTIDE SEQUENCE [LARGE SCALE GENOMIC DNA]</scope>
    <source>
        <strain evidence="3">cv. DM1-3 516 R44</strain>
    </source>
</reference>
<dbReference type="PANTHER" id="PTHR33180:SF31">
    <property type="entry name" value="POLYPROTEIN PROTEIN"/>
    <property type="match status" value="1"/>
</dbReference>
<dbReference type="PANTHER" id="PTHR33180">
    <property type="entry name" value="PHOTOSYSTEM II CP43 REACTION CENTER PROTEIN"/>
    <property type="match status" value="1"/>
</dbReference>
<accession>M1DLN8</accession>
<protein>
    <recommendedName>
        <fullName evidence="4">Integrase core domain containing protein</fullName>
    </recommendedName>
</protein>
<name>M1DLN8_SOLTU</name>
<organism evidence="2 3">
    <name type="scientific">Solanum tuberosum</name>
    <name type="common">Potato</name>
    <dbReference type="NCBI Taxonomy" id="4113"/>
    <lineage>
        <taxon>Eukaryota</taxon>
        <taxon>Viridiplantae</taxon>
        <taxon>Streptophyta</taxon>
        <taxon>Embryophyta</taxon>
        <taxon>Tracheophyta</taxon>
        <taxon>Spermatophyta</taxon>
        <taxon>Magnoliopsida</taxon>
        <taxon>eudicotyledons</taxon>
        <taxon>Gunneridae</taxon>
        <taxon>Pentapetalae</taxon>
        <taxon>asterids</taxon>
        <taxon>lamiids</taxon>
        <taxon>Solanales</taxon>
        <taxon>Solanaceae</taxon>
        <taxon>Solanoideae</taxon>
        <taxon>Solaneae</taxon>
        <taxon>Solanum</taxon>
    </lineage>
</organism>
<dbReference type="InParanoid" id="M1DLN8"/>
<sequence>MEWLDPKCLEETCHPESGQWKVINEDVATSRAKATKLPQKGGKDKEKEPVVVPPEEASTDSKGVYEIHLTTFESEELTPSASALVPPLAQTVVPAPPVQGPLPPPPLNRLKVEGLRTILEENILSIDDVVDRFPEVWNTIKFHKFEIFVKPWVPYIPNWVREFYSAYGELVPKGKKKASMFKPVYSVIV</sequence>
<dbReference type="PaxDb" id="4113-PGSC0003DMT400090997"/>
<evidence type="ECO:0000256" key="1">
    <source>
        <dbReference type="SAM" id="MobiDB-lite"/>
    </source>
</evidence>